<name>A0A6P8PNQ5_GEOSA</name>
<dbReference type="FunFam" id="1.10.30.10:FF:000027">
    <property type="entry name" value="Transcription factor SOX-30"/>
    <property type="match status" value="1"/>
</dbReference>
<dbReference type="PANTHER" id="PTHR47279">
    <property type="entry name" value="TRANSCRIPTION FACTOR SOX-30"/>
    <property type="match status" value="1"/>
</dbReference>
<evidence type="ECO:0000256" key="12">
    <source>
        <dbReference type="PROSITE-ProRule" id="PRU00267"/>
    </source>
</evidence>
<dbReference type="FunCoup" id="A0A6P8PNQ5">
    <property type="interactions" value="724"/>
</dbReference>
<evidence type="ECO:0000256" key="2">
    <source>
        <dbReference type="ARBA" id="ARBA00022490"/>
    </source>
</evidence>
<dbReference type="OrthoDB" id="6247875at2759"/>
<evidence type="ECO:0000256" key="10">
    <source>
        <dbReference type="ARBA" id="ARBA00063959"/>
    </source>
</evidence>
<dbReference type="GeneID" id="117351738"/>
<dbReference type="GO" id="GO:0005737">
    <property type="term" value="C:cytoplasm"/>
    <property type="evidence" value="ECO:0007669"/>
    <property type="project" value="UniProtKB-SubCell"/>
</dbReference>
<evidence type="ECO:0000313" key="16">
    <source>
        <dbReference type="RefSeq" id="XP_033783385.1"/>
    </source>
</evidence>
<feature type="region of interest" description="Disordered" evidence="13">
    <location>
        <begin position="160"/>
        <end position="182"/>
    </location>
</feature>
<feature type="compositionally biased region" description="Basic and acidic residues" evidence="13">
    <location>
        <begin position="131"/>
        <end position="144"/>
    </location>
</feature>
<evidence type="ECO:0000256" key="1">
    <source>
        <dbReference type="ARBA" id="ARBA00004496"/>
    </source>
</evidence>
<feature type="region of interest" description="Disordered" evidence="13">
    <location>
        <begin position="677"/>
        <end position="701"/>
    </location>
</feature>
<reference evidence="16" key="1">
    <citation type="submission" date="2025-08" db="UniProtKB">
        <authorList>
            <consortium name="RefSeq"/>
        </authorList>
    </citation>
    <scope>IDENTIFICATION</scope>
</reference>
<dbReference type="KEGG" id="gsh:117351738"/>
<dbReference type="AlphaFoldDB" id="A0A6P8PNQ5"/>
<dbReference type="CTD" id="11063"/>
<proteinExistence type="predicted"/>
<feature type="region of interest" description="Disordered" evidence="13">
    <location>
        <begin position="1"/>
        <end position="144"/>
    </location>
</feature>
<comment type="subunit">
    <text evidence="10">Interacts with CTNNB1, competitively inhibiting CTNNB1-TCF7L2/TCF4 interaction.</text>
</comment>
<keyword evidence="2" id="KW-0963">Cytoplasm</keyword>
<feature type="compositionally biased region" description="Polar residues" evidence="13">
    <location>
        <begin position="677"/>
        <end position="687"/>
    </location>
</feature>
<protein>
    <recommendedName>
        <fullName evidence="11">Transcription factor SOX-30</fullName>
    </recommendedName>
</protein>
<dbReference type="InterPro" id="IPR052856">
    <property type="entry name" value="SOX30_TF"/>
</dbReference>
<evidence type="ECO:0000259" key="14">
    <source>
        <dbReference type="PROSITE" id="PS50118"/>
    </source>
</evidence>
<evidence type="ECO:0000256" key="4">
    <source>
        <dbReference type="ARBA" id="ARBA00023015"/>
    </source>
</evidence>
<keyword evidence="8 12" id="KW-0539">Nucleus</keyword>
<keyword evidence="7" id="KW-0804">Transcription</keyword>
<dbReference type="Pfam" id="PF00505">
    <property type="entry name" value="HMG_box"/>
    <property type="match status" value="1"/>
</dbReference>
<dbReference type="PROSITE" id="PS50118">
    <property type="entry name" value="HMG_BOX_2"/>
    <property type="match status" value="1"/>
</dbReference>
<dbReference type="GO" id="GO:1990837">
    <property type="term" value="F:sequence-specific double-stranded DNA binding"/>
    <property type="evidence" value="ECO:0007669"/>
    <property type="project" value="TreeGrafter"/>
</dbReference>
<dbReference type="InterPro" id="IPR036910">
    <property type="entry name" value="HMG_box_dom_sf"/>
</dbReference>
<dbReference type="SUPFAM" id="SSF47095">
    <property type="entry name" value="HMG-box"/>
    <property type="match status" value="1"/>
</dbReference>
<dbReference type="GO" id="GO:0001228">
    <property type="term" value="F:DNA-binding transcription activator activity, RNA polymerase II-specific"/>
    <property type="evidence" value="ECO:0007669"/>
    <property type="project" value="UniProtKB-ARBA"/>
</dbReference>
<gene>
    <name evidence="16" type="primary">SOX30</name>
</gene>
<sequence length="701" mass="77049">MERSGPGGACSPQSRPRQAWERCSGAGGGAGDQPRPQEVAEQLREAPCGESEVLRVKAEAPEAQEAPSQGHCEPRAPSARGLWEAPEPRAGHNDYRALGRGSWEAPGHKKGHCDTEARAGAGPKGPWEAPEGSHEPLTGDDKSRTKALCGGMHVLVRERAIKTEDVEGEPSEKKDPARPNGYLHPQSKEVLLAQEASVFGTLSQDLRIPLTLHPVPPGTRIQFQGPPAAASDMIRLTKMPLTPVPIKMQSLMEPSVKIETKDVPLTVLPSDAGMPDTPFSKDRNGHVKRPMNAFMVWARIHRPALAKANPAANNAEISVQLGLEWNKLSEDQKKPYYDEAQKIKEKHREEFPGWVYQPRPGKRKRFPLSSSTVFSSTSQNMITTSQPTIYPYRSPTYSVVIPSLSHSVGEAPPALQLPAPPVQRPTPITLFQPSVGNASQIAVQTPNLPLRPPLPPQRSVLSTQADAHHGLSGPSTGPSRSMERTPAVSVENSSRNMNNDSSVHSRFTASDMHMPKEYSSISTCPRGPPMAQAPPMPHPHVYQPSPLGHPASLFGPPPRFSFHHPYFLPGPHYFPSSTCPYSRPPFGYGDFPNPMPECLGYYEDRYQKHEAMFSALNREYPFREYSDERTQSEDSRSCESIEGVSYYTSHSSEEYLNSIPHLDIGALENVFTAPTSAPSRIQRVNVTDSDEEDEGKVLRNL</sequence>
<evidence type="ECO:0000256" key="8">
    <source>
        <dbReference type="ARBA" id="ARBA00023242"/>
    </source>
</evidence>
<comment type="function">
    <text evidence="9">Acts both as a transcriptional activator and a repressor. Binds to the DNA sequence 5'-ACAAT-3' and shows a preference for guanine residues surrounding this core motif. Binds to its own promoter and activates its own transcription. Required to activate the expression of postmeiotic genes involved in spermiogenesis. Binds to the promoter region of CTNNB1 and represses its transcription which leads to inhibition of Wnt signaling. Also inhibits Wnt signaling by binding to the CTNNB1 protein, preventing interaction of CTNNB1 with TCF7L2/TCF4.</text>
</comment>
<dbReference type="PANTHER" id="PTHR47279:SF1">
    <property type="entry name" value="TRANSCRIPTION FACTOR SOX-30"/>
    <property type="match status" value="1"/>
</dbReference>
<feature type="compositionally biased region" description="Basic and acidic residues" evidence="13">
    <location>
        <begin position="160"/>
        <end position="177"/>
    </location>
</feature>
<evidence type="ECO:0000256" key="11">
    <source>
        <dbReference type="ARBA" id="ARBA00070331"/>
    </source>
</evidence>
<evidence type="ECO:0000256" key="3">
    <source>
        <dbReference type="ARBA" id="ARBA00022491"/>
    </source>
</evidence>
<dbReference type="InterPro" id="IPR009071">
    <property type="entry name" value="HMG_box_dom"/>
</dbReference>
<accession>A0A6P8PNQ5</accession>
<evidence type="ECO:0000256" key="13">
    <source>
        <dbReference type="SAM" id="MobiDB-lite"/>
    </source>
</evidence>
<keyword evidence="15" id="KW-1185">Reference proteome</keyword>
<comment type="subcellular location">
    <subcellularLocation>
        <location evidence="1">Cytoplasm</location>
    </subcellularLocation>
</comment>
<dbReference type="Proteomes" id="UP000515159">
    <property type="component" value="Chromosome 18"/>
</dbReference>
<dbReference type="RefSeq" id="XP_033783385.1">
    <property type="nucleotide sequence ID" value="XM_033927494.1"/>
</dbReference>
<keyword evidence="6" id="KW-0010">Activator</keyword>
<feature type="compositionally biased region" description="Basic and acidic residues" evidence="13">
    <location>
        <begin position="86"/>
        <end position="97"/>
    </location>
</feature>
<keyword evidence="5 12" id="KW-0238">DNA-binding</keyword>
<evidence type="ECO:0000313" key="15">
    <source>
        <dbReference type="Proteomes" id="UP000515159"/>
    </source>
</evidence>
<keyword evidence="3" id="KW-0678">Repressor</keyword>
<dbReference type="CDD" id="cd22033">
    <property type="entry name" value="HMG-box_SoxH_SOX30"/>
    <property type="match status" value="1"/>
</dbReference>
<feature type="compositionally biased region" description="Polar residues" evidence="13">
    <location>
        <begin position="490"/>
        <end position="502"/>
    </location>
</feature>
<feature type="DNA-binding region" description="HMG box" evidence="12">
    <location>
        <begin position="287"/>
        <end position="355"/>
    </location>
</feature>
<evidence type="ECO:0000256" key="7">
    <source>
        <dbReference type="ARBA" id="ARBA00023163"/>
    </source>
</evidence>
<evidence type="ECO:0000256" key="6">
    <source>
        <dbReference type="ARBA" id="ARBA00023159"/>
    </source>
</evidence>
<dbReference type="GO" id="GO:0005634">
    <property type="term" value="C:nucleus"/>
    <property type="evidence" value="ECO:0007669"/>
    <property type="project" value="UniProtKB-UniRule"/>
</dbReference>
<keyword evidence="4" id="KW-0805">Transcription regulation</keyword>
<evidence type="ECO:0000256" key="9">
    <source>
        <dbReference type="ARBA" id="ARBA00054217"/>
    </source>
</evidence>
<feature type="region of interest" description="Disordered" evidence="13">
    <location>
        <begin position="448"/>
        <end position="502"/>
    </location>
</feature>
<feature type="domain" description="HMG box" evidence="14">
    <location>
        <begin position="287"/>
        <end position="355"/>
    </location>
</feature>
<dbReference type="InParanoid" id="A0A6P8PNQ5"/>
<dbReference type="SMART" id="SM00398">
    <property type="entry name" value="HMG"/>
    <property type="match status" value="1"/>
</dbReference>
<organism evidence="15 16">
    <name type="scientific">Geotrypetes seraphini</name>
    <name type="common">Gaboon caecilian</name>
    <name type="synonym">Caecilia seraphini</name>
    <dbReference type="NCBI Taxonomy" id="260995"/>
    <lineage>
        <taxon>Eukaryota</taxon>
        <taxon>Metazoa</taxon>
        <taxon>Chordata</taxon>
        <taxon>Craniata</taxon>
        <taxon>Vertebrata</taxon>
        <taxon>Euteleostomi</taxon>
        <taxon>Amphibia</taxon>
        <taxon>Gymnophiona</taxon>
        <taxon>Geotrypetes</taxon>
    </lineage>
</organism>
<dbReference type="Gene3D" id="1.10.30.10">
    <property type="entry name" value="High mobility group box domain"/>
    <property type="match status" value="1"/>
</dbReference>
<evidence type="ECO:0000256" key="5">
    <source>
        <dbReference type="ARBA" id="ARBA00023125"/>
    </source>
</evidence>